<dbReference type="Proteomes" id="UP000028501">
    <property type="component" value="Chromosome"/>
</dbReference>
<dbReference type="GO" id="GO:0003677">
    <property type="term" value="F:DNA binding"/>
    <property type="evidence" value="ECO:0007669"/>
    <property type="project" value="InterPro"/>
</dbReference>
<dbReference type="RefSeq" id="WP_010879678.1">
    <property type="nucleotide sequence ID" value="NZ_CP006577.1"/>
</dbReference>
<dbReference type="HOGENOM" id="CLU_173007_2_0_2"/>
<gene>
    <name evidence="2" type="ORF">AFULGI_00024600</name>
</gene>
<dbReference type="PROSITE" id="PS51740">
    <property type="entry name" value="SPOVT_ABRB"/>
    <property type="match status" value="1"/>
</dbReference>
<dbReference type="Gene3D" id="2.10.260.10">
    <property type="match status" value="1"/>
</dbReference>
<sequence length="72" mass="8794">MSIEVKKLDRHGRIVIPKEWRERHGDEVVVVVYEDKVEILPRKGNVMRFADSIEVEELKDWEEMRRELYEVR</sequence>
<proteinExistence type="predicted"/>
<feature type="domain" description="SpoVT-AbrB" evidence="1">
    <location>
        <begin position="3"/>
        <end position="44"/>
    </location>
</feature>
<reference evidence="2 3" key="1">
    <citation type="submission" date="2013-07" db="EMBL/GenBank/DDBJ databases">
        <title>Genome of Archaeoglobus fulgidus.</title>
        <authorList>
            <person name="Fiebig A."/>
            <person name="Birkeland N.-K."/>
        </authorList>
    </citation>
    <scope>NUCLEOTIDE SEQUENCE [LARGE SCALE GENOMIC DNA]</scope>
    <source>
        <strain evidence="2 3">DSM 8774</strain>
    </source>
</reference>
<dbReference type="Pfam" id="PF04014">
    <property type="entry name" value="MazE_antitoxin"/>
    <property type="match status" value="1"/>
</dbReference>
<dbReference type="KEGG" id="afg:AFULGI_00024600"/>
<organism evidence="2 3">
    <name type="scientific">Archaeoglobus fulgidus DSM 8774</name>
    <dbReference type="NCBI Taxonomy" id="1344584"/>
    <lineage>
        <taxon>Archaea</taxon>
        <taxon>Methanobacteriati</taxon>
        <taxon>Methanobacteriota</taxon>
        <taxon>Archaeoglobi</taxon>
        <taxon>Archaeoglobales</taxon>
        <taxon>Archaeoglobaceae</taxon>
        <taxon>Archaeoglobus</taxon>
    </lineage>
</organism>
<dbReference type="SUPFAM" id="SSF89447">
    <property type="entry name" value="AbrB/MazE/MraZ-like"/>
    <property type="match status" value="1"/>
</dbReference>
<evidence type="ECO:0000313" key="2">
    <source>
        <dbReference type="EMBL" id="AIG99177.1"/>
    </source>
</evidence>
<dbReference type="AlphaFoldDB" id="A0A075WHB0"/>
<name>A0A075WHB0_ARCFL</name>
<accession>A0A075WHB0</accession>
<dbReference type="NCBIfam" id="TIGR01439">
    <property type="entry name" value="lp_hng_hel_AbrB"/>
    <property type="match status" value="1"/>
</dbReference>
<dbReference type="InterPro" id="IPR037914">
    <property type="entry name" value="SpoVT-AbrB_sf"/>
</dbReference>
<evidence type="ECO:0000259" key="1">
    <source>
        <dbReference type="PROSITE" id="PS51740"/>
    </source>
</evidence>
<evidence type="ECO:0000313" key="3">
    <source>
        <dbReference type="Proteomes" id="UP000028501"/>
    </source>
</evidence>
<protein>
    <submittedName>
        <fullName evidence="2">Looped-hinge helix DNA binding protein domain protein, AbrB family</fullName>
    </submittedName>
</protein>
<dbReference type="SMART" id="SM00966">
    <property type="entry name" value="SpoVT_AbrB"/>
    <property type="match status" value="1"/>
</dbReference>
<dbReference type="EMBL" id="CP006577">
    <property type="protein sequence ID" value="AIG99177.1"/>
    <property type="molecule type" value="Genomic_DNA"/>
</dbReference>
<dbReference type="GeneID" id="24795936"/>
<dbReference type="InterPro" id="IPR007159">
    <property type="entry name" value="SpoVT-AbrB_dom"/>
</dbReference>